<dbReference type="InterPro" id="IPR010982">
    <property type="entry name" value="Lambda_DNA-bd_dom_sf"/>
</dbReference>
<dbReference type="CDD" id="cd06267">
    <property type="entry name" value="PBP1_LacI_sugar_binding-like"/>
    <property type="match status" value="1"/>
</dbReference>
<dbReference type="Pfam" id="PF00356">
    <property type="entry name" value="LacI"/>
    <property type="match status" value="1"/>
</dbReference>
<sequence length="349" mass="38579">MKKKESLRAVTIKDVAKKANVSITTVSRVLNNNDYFVSEQTKEHVLKVIEELNYRPNALARGLHSSSTKTIGLIIQDITNPYYPKIVEGVENRAQSSGYSLILANTQRNQEKISQYLKIMWEKRVDGLIMVGRSIIRDVEDSTFFHKSGMKVVAIGTPADESIHSVQINNVEAARQGCRHLIQLGHRRIAMITGSGTSVSAFEREKGYRLALEEAGIPVREEYIVKGGFTVEGGMAAVDILEKQGFGGEAGITAIFAQNDLMAIGALNALRDKKISVPDEVSILGFDNIQAATFVTPALSTVAVPMDELGEKAMDILEKLLKEEEVPMVQYLQTHIECRESLKQYTGQP</sequence>
<dbReference type="PROSITE" id="PS00356">
    <property type="entry name" value="HTH_LACI_1"/>
    <property type="match status" value="1"/>
</dbReference>
<evidence type="ECO:0000313" key="5">
    <source>
        <dbReference type="EMBL" id="HJA72027.1"/>
    </source>
</evidence>
<dbReference type="Gene3D" id="3.40.50.2300">
    <property type="match status" value="2"/>
</dbReference>
<organism evidence="5 6">
    <name type="scientific">Candidatus Lachnoclostridium stercoravium</name>
    <dbReference type="NCBI Taxonomy" id="2838633"/>
    <lineage>
        <taxon>Bacteria</taxon>
        <taxon>Bacillati</taxon>
        <taxon>Bacillota</taxon>
        <taxon>Clostridia</taxon>
        <taxon>Lachnospirales</taxon>
        <taxon>Lachnospiraceae</taxon>
    </lineage>
</organism>
<dbReference type="SUPFAM" id="SSF53822">
    <property type="entry name" value="Periplasmic binding protein-like I"/>
    <property type="match status" value="1"/>
</dbReference>
<protein>
    <submittedName>
        <fullName evidence="5">LacI family transcriptional regulator</fullName>
    </submittedName>
</protein>
<keyword evidence="1" id="KW-0805">Transcription regulation</keyword>
<reference evidence="5" key="2">
    <citation type="submission" date="2021-04" db="EMBL/GenBank/DDBJ databases">
        <authorList>
            <person name="Gilroy R."/>
        </authorList>
    </citation>
    <scope>NUCLEOTIDE SEQUENCE</scope>
    <source>
        <strain evidence="5">CHK178-16964</strain>
    </source>
</reference>
<comment type="caution">
    <text evidence="5">The sequence shown here is derived from an EMBL/GenBank/DDBJ whole genome shotgun (WGS) entry which is preliminary data.</text>
</comment>
<name>A0A9D2HJK3_9FIRM</name>
<dbReference type="Gene3D" id="1.10.260.40">
    <property type="entry name" value="lambda repressor-like DNA-binding domains"/>
    <property type="match status" value="1"/>
</dbReference>
<dbReference type="Proteomes" id="UP000823900">
    <property type="component" value="Unassembled WGS sequence"/>
</dbReference>
<dbReference type="PROSITE" id="PS50932">
    <property type="entry name" value="HTH_LACI_2"/>
    <property type="match status" value="1"/>
</dbReference>
<keyword evidence="2" id="KW-0238">DNA-binding</keyword>
<dbReference type="AlphaFoldDB" id="A0A9D2HJK3"/>
<dbReference type="InterPro" id="IPR028082">
    <property type="entry name" value="Peripla_BP_I"/>
</dbReference>
<evidence type="ECO:0000256" key="2">
    <source>
        <dbReference type="ARBA" id="ARBA00023125"/>
    </source>
</evidence>
<dbReference type="PANTHER" id="PTHR30146">
    <property type="entry name" value="LACI-RELATED TRANSCRIPTIONAL REPRESSOR"/>
    <property type="match status" value="1"/>
</dbReference>
<gene>
    <name evidence="5" type="ORF">IAA07_10725</name>
</gene>
<evidence type="ECO:0000256" key="3">
    <source>
        <dbReference type="ARBA" id="ARBA00023163"/>
    </source>
</evidence>
<reference evidence="5" key="1">
    <citation type="journal article" date="2021" name="PeerJ">
        <title>Extensive microbial diversity within the chicken gut microbiome revealed by metagenomics and culture.</title>
        <authorList>
            <person name="Gilroy R."/>
            <person name="Ravi A."/>
            <person name="Getino M."/>
            <person name="Pursley I."/>
            <person name="Horton D.L."/>
            <person name="Alikhan N.F."/>
            <person name="Baker D."/>
            <person name="Gharbi K."/>
            <person name="Hall N."/>
            <person name="Watson M."/>
            <person name="Adriaenssens E.M."/>
            <person name="Foster-Nyarko E."/>
            <person name="Jarju S."/>
            <person name="Secka A."/>
            <person name="Antonio M."/>
            <person name="Oren A."/>
            <person name="Chaudhuri R.R."/>
            <person name="La Ragione R."/>
            <person name="Hildebrand F."/>
            <person name="Pallen M.J."/>
        </authorList>
    </citation>
    <scope>NUCLEOTIDE SEQUENCE</scope>
    <source>
        <strain evidence="5">CHK178-16964</strain>
    </source>
</reference>
<proteinExistence type="predicted"/>
<evidence type="ECO:0000259" key="4">
    <source>
        <dbReference type="PROSITE" id="PS50932"/>
    </source>
</evidence>
<dbReference type="SUPFAM" id="SSF47413">
    <property type="entry name" value="lambda repressor-like DNA-binding domains"/>
    <property type="match status" value="1"/>
</dbReference>
<dbReference type="EMBL" id="DWZA01000094">
    <property type="protein sequence ID" value="HJA72027.1"/>
    <property type="molecule type" value="Genomic_DNA"/>
</dbReference>
<dbReference type="SMART" id="SM00354">
    <property type="entry name" value="HTH_LACI"/>
    <property type="match status" value="1"/>
</dbReference>
<accession>A0A9D2HJK3</accession>
<dbReference type="PANTHER" id="PTHR30146:SF109">
    <property type="entry name" value="HTH-TYPE TRANSCRIPTIONAL REGULATOR GALS"/>
    <property type="match status" value="1"/>
</dbReference>
<dbReference type="FunFam" id="1.10.260.40:FF:000002">
    <property type="entry name" value="HTH-type transcriptional repressor PurR"/>
    <property type="match status" value="1"/>
</dbReference>
<dbReference type="InterPro" id="IPR046335">
    <property type="entry name" value="LacI/GalR-like_sensor"/>
</dbReference>
<feature type="domain" description="HTH lacI-type" evidence="4">
    <location>
        <begin position="10"/>
        <end position="65"/>
    </location>
</feature>
<evidence type="ECO:0000256" key="1">
    <source>
        <dbReference type="ARBA" id="ARBA00023015"/>
    </source>
</evidence>
<evidence type="ECO:0000313" key="6">
    <source>
        <dbReference type="Proteomes" id="UP000823900"/>
    </source>
</evidence>
<dbReference type="InterPro" id="IPR000843">
    <property type="entry name" value="HTH_LacI"/>
</dbReference>
<dbReference type="GO" id="GO:0003700">
    <property type="term" value="F:DNA-binding transcription factor activity"/>
    <property type="evidence" value="ECO:0007669"/>
    <property type="project" value="TreeGrafter"/>
</dbReference>
<dbReference type="GO" id="GO:0000976">
    <property type="term" value="F:transcription cis-regulatory region binding"/>
    <property type="evidence" value="ECO:0007669"/>
    <property type="project" value="TreeGrafter"/>
</dbReference>
<dbReference type="CDD" id="cd01392">
    <property type="entry name" value="HTH_LacI"/>
    <property type="match status" value="1"/>
</dbReference>
<keyword evidence="3" id="KW-0804">Transcription</keyword>
<dbReference type="PRINTS" id="PR00036">
    <property type="entry name" value="HTHLACI"/>
</dbReference>
<dbReference type="Pfam" id="PF13377">
    <property type="entry name" value="Peripla_BP_3"/>
    <property type="match status" value="1"/>
</dbReference>